<evidence type="ECO:0000256" key="2">
    <source>
        <dbReference type="SAM" id="SignalP"/>
    </source>
</evidence>
<feature type="signal peptide" evidence="2">
    <location>
        <begin position="1"/>
        <end position="19"/>
    </location>
</feature>
<evidence type="ECO:0000256" key="1">
    <source>
        <dbReference type="SAM" id="MobiDB-lite"/>
    </source>
</evidence>
<dbReference type="EMBL" id="MU004595">
    <property type="protein sequence ID" value="KAF2647649.1"/>
    <property type="molecule type" value="Genomic_DNA"/>
</dbReference>
<evidence type="ECO:0008006" key="5">
    <source>
        <dbReference type="Google" id="ProtNLM"/>
    </source>
</evidence>
<accession>A0A6A6SIR7</accession>
<keyword evidence="4" id="KW-1185">Reference proteome</keyword>
<organism evidence="3 4">
    <name type="scientific">Lophiostoma macrostomum CBS 122681</name>
    <dbReference type="NCBI Taxonomy" id="1314788"/>
    <lineage>
        <taxon>Eukaryota</taxon>
        <taxon>Fungi</taxon>
        <taxon>Dikarya</taxon>
        <taxon>Ascomycota</taxon>
        <taxon>Pezizomycotina</taxon>
        <taxon>Dothideomycetes</taxon>
        <taxon>Pleosporomycetidae</taxon>
        <taxon>Pleosporales</taxon>
        <taxon>Lophiostomataceae</taxon>
        <taxon>Lophiostoma</taxon>
    </lineage>
</organism>
<name>A0A6A6SIR7_9PLEO</name>
<sequence length="220" mass="21828">MKTFTSVATLAVLLSSASAATVTLQETACLETTELETFTVETDKVVAKDLASVCGLKIVSVDGAETSQVTCQAFTDAEGTTPGSEQFTYTIPARISTNPVQEAAIRCNLYNPSNTATVSASVTVTEGTGGPSNTATVSASVTVIDGTTITVTPTATVSASVTVTDTTLGTVGTGSPTGSHTNGTVPTGTQAPTGQPTWNAASAAQIGAGALAAGFAALLL</sequence>
<feature type="chain" id="PRO_5025506446" description="GPI anchored cell wall protein" evidence="2">
    <location>
        <begin position="20"/>
        <end position="220"/>
    </location>
</feature>
<dbReference type="AlphaFoldDB" id="A0A6A6SIR7"/>
<evidence type="ECO:0000313" key="3">
    <source>
        <dbReference type="EMBL" id="KAF2647649.1"/>
    </source>
</evidence>
<gene>
    <name evidence="3" type="ORF">K491DRAFT_685355</name>
</gene>
<protein>
    <recommendedName>
        <fullName evidence="5">GPI anchored cell wall protein</fullName>
    </recommendedName>
</protein>
<dbReference type="OrthoDB" id="5091764at2759"/>
<keyword evidence="2" id="KW-0732">Signal</keyword>
<reference evidence="3" key="1">
    <citation type="journal article" date="2020" name="Stud. Mycol.">
        <title>101 Dothideomycetes genomes: a test case for predicting lifestyles and emergence of pathogens.</title>
        <authorList>
            <person name="Haridas S."/>
            <person name="Albert R."/>
            <person name="Binder M."/>
            <person name="Bloem J."/>
            <person name="Labutti K."/>
            <person name="Salamov A."/>
            <person name="Andreopoulos B."/>
            <person name="Baker S."/>
            <person name="Barry K."/>
            <person name="Bills G."/>
            <person name="Bluhm B."/>
            <person name="Cannon C."/>
            <person name="Castanera R."/>
            <person name="Culley D."/>
            <person name="Daum C."/>
            <person name="Ezra D."/>
            <person name="Gonzalez J."/>
            <person name="Henrissat B."/>
            <person name="Kuo A."/>
            <person name="Liang C."/>
            <person name="Lipzen A."/>
            <person name="Lutzoni F."/>
            <person name="Magnuson J."/>
            <person name="Mondo S."/>
            <person name="Nolan M."/>
            <person name="Ohm R."/>
            <person name="Pangilinan J."/>
            <person name="Park H.-J."/>
            <person name="Ramirez L."/>
            <person name="Alfaro M."/>
            <person name="Sun H."/>
            <person name="Tritt A."/>
            <person name="Yoshinaga Y."/>
            <person name="Zwiers L.-H."/>
            <person name="Turgeon B."/>
            <person name="Goodwin S."/>
            <person name="Spatafora J."/>
            <person name="Crous P."/>
            <person name="Grigoriev I."/>
        </authorList>
    </citation>
    <scope>NUCLEOTIDE SEQUENCE</scope>
    <source>
        <strain evidence="3">CBS 122681</strain>
    </source>
</reference>
<proteinExistence type="predicted"/>
<evidence type="ECO:0000313" key="4">
    <source>
        <dbReference type="Proteomes" id="UP000799324"/>
    </source>
</evidence>
<dbReference type="Proteomes" id="UP000799324">
    <property type="component" value="Unassembled WGS sequence"/>
</dbReference>
<feature type="region of interest" description="Disordered" evidence="1">
    <location>
        <begin position="170"/>
        <end position="190"/>
    </location>
</feature>